<feature type="compositionally biased region" description="Basic and acidic residues" evidence="1">
    <location>
        <begin position="254"/>
        <end position="264"/>
    </location>
</feature>
<evidence type="ECO:0000313" key="3">
    <source>
        <dbReference type="Proteomes" id="UP000018144"/>
    </source>
</evidence>
<gene>
    <name evidence="2" type="ORF">PCON_08291</name>
</gene>
<feature type="compositionally biased region" description="Basic residues" evidence="1">
    <location>
        <begin position="274"/>
        <end position="292"/>
    </location>
</feature>
<evidence type="ECO:0000313" key="2">
    <source>
        <dbReference type="EMBL" id="CCX30189.1"/>
    </source>
</evidence>
<name>U4LDK2_PYROM</name>
<accession>U4LDK2</accession>
<dbReference type="AlphaFoldDB" id="U4LDK2"/>
<keyword evidence="3" id="KW-1185">Reference proteome</keyword>
<dbReference type="EMBL" id="HF935428">
    <property type="protein sequence ID" value="CCX30189.1"/>
    <property type="molecule type" value="Genomic_DNA"/>
</dbReference>
<organism evidence="2 3">
    <name type="scientific">Pyronema omphalodes (strain CBS 100304)</name>
    <name type="common">Pyronema confluens</name>
    <dbReference type="NCBI Taxonomy" id="1076935"/>
    <lineage>
        <taxon>Eukaryota</taxon>
        <taxon>Fungi</taxon>
        <taxon>Dikarya</taxon>
        <taxon>Ascomycota</taxon>
        <taxon>Pezizomycotina</taxon>
        <taxon>Pezizomycetes</taxon>
        <taxon>Pezizales</taxon>
        <taxon>Pyronemataceae</taxon>
        <taxon>Pyronema</taxon>
    </lineage>
</organism>
<sequence>MADISMTPQNYAVEVDVWPNSSLLQDAGITSLPVFGSLDDANRAASVLRKGIESHLDRIIGPTNSEFYKKLPLHVWQPIANFCSLQPDRIGPFYSLRYKDDLAPRRVYTSLLGRYWPDNDAMIPWQIRVVPTPYPVNSPGPSWITAGENLVNSLTRISLERLYNEKYPSALHRARDPDTNTGGTVRLVQPSFDSVRQMLMVDLIIFVFTLGPYIDLAKIITKEKFNNSANWPAKPCLDTVINDTLLEMERQKSIQEETEIERNSPKKSSSTWKNLRRMLSRKNSKSSHHIGQ</sequence>
<feature type="region of interest" description="Disordered" evidence="1">
    <location>
        <begin position="254"/>
        <end position="292"/>
    </location>
</feature>
<evidence type="ECO:0000256" key="1">
    <source>
        <dbReference type="SAM" id="MobiDB-lite"/>
    </source>
</evidence>
<proteinExistence type="predicted"/>
<reference evidence="2 3" key="1">
    <citation type="journal article" date="2013" name="PLoS Genet.">
        <title>The genome and development-dependent transcriptomes of Pyronema confluens: a window into fungal evolution.</title>
        <authorList>
            <person name="Traeger S."/>
            <person name="Altegoer F."/>
            <person name="Freitag M."/>
            <person name="Gabaldon T."/>
            <person name="Kempken F."/>
            <person name="Kumar A."/>
            <person name="Marcet-Houben M."/>
            <person name="Poggeler S."/>
            <person name="Stajich J.E."/>
            <person name="Nowrousian M."/>
        </authorList>
    </citation>
    <scope>NUCLEOTIDE SEQUENCE [LARGE SCALE GENOMIC DNA]</scope>
    <source>
        <strain evidence="3">CBS 100304</strain>
        <tissue evidence="2">Vegetative mycelium</tissue>
    </source>
</reference>
<dbReference type="OrthoDB" id="10289495at2759"/>
<dbReference type="Proteomes" id="UP000018144">
    <property type="component" value="Unassembled WGS sequence"/>
</dbReference>
<protein>
    <submittedName>
        <fullName evidence="2">Uncharacterized protein</fullName>
    </submittedName>
</protein>